<evidence type="ECO:0000256" key="1">
    <source>
        <dbReference type="SAM" id="MobiDB-lite"/>
    </source>
</evidence>
<reference evidence="2 3" key="1">
    <citation type="submission" date="2018-03" db="EMBL/GenBank/DDBJ databases">
        <title>Genomic Encyclopedia of Archaeal and Bacterial Type Strains, Phase II (KMG-II): from individual species to whole genera.</title>
        <authorList>
            <person name="Goeker M."/>
        </authorList>
    </citation>
    <scope>NUCLEOTIDE SEQUENCE [LARGE SCALE GENOMIC DNA]</scope>
    <source>
        <strain evidence="2 3">DSM 27267</strain>
    </source>
</reference>
<organism evidence="2 3">
    <name type="scientific">Prolixibacter denitrificans</name>
    <dbReference type="NCBI Taxonomy" id="1541063"/>
    <lineage>
        <taxon>Bacteria</taxon>
        <taxon>Pseudomonadati</taxon>
        <taxon>Bacteroidota</taxon>
        <taxon>Bacteroidia</taxon>
        <taxon>Marinilabiliales</taxon>
        <taxon>Prolixibacteraceae</taxon>
        <taxon>Prolixibacter</taxon>
    </lineage>
</organism>
<evidence type="ECO:0000313" key="3">
    <source>
        <dbReference type="Proteomes" id="UP000240621"/>
    </source>
</evidence>
<accession>A0A2P8C8P4</accession>
<comment type="caution">
    <text evidence="2">The sequence shown here is derived from an EMBL/GenBank/DDBJ whole genome shotgun (WGS) entry which is preliminary data.</text>
</comment>
<evidence type="ECO:0000313" key="2">
    <source>
        <dbReference type="EMBL" id="PSK81327.1"/>
    </source>
</evidence>
<dbReference type="Proteomes" id="UP000240621">
    <property type="component" value="Unassembled WGS sequence"/>
</dbReference>
<feature type="region of interest" description="Disordered" evidence="1">
    <location>
        <begin position="79"/>
        <end position="104"/>
    </location>
</feature>
<feature type="compositionally biased region" description="Polar residues" evidence="1">
    <location>
        <begin position="82"/>
        <end position="104"/>
    </location>
</feature>
<dbReference type="AlphaFoldDB" id="A0A2P8C8P4"/>
<dbReference type="EMBL" id="PYGC01000010">
    <property type="protein sequence ID" value="PSK81327.1"/>
    <property type="molecule type" value="Genomic_DNA"/>
</dbReference>
<dbReference type="Gene3D" id="3.40.50.720">
    <property type="entry name" value="NAD(P)-binding Rossmann-like Domain"/>
    <property type="match status" value="1"/>
</dbReference>
<protein>
    <submittedName>
        <fullName evidence="2">Uncharacterized protein</fullName>
    </submittedName>
</protein>
<proteinExistence type="predicted"/>
<name>A0A2P8C8P4_9BACT</name>
<gene>
    <name evidence="2" type="ORF">CLV93_110111</name>
</gene>
<sequence length="118" mass="13180">MKQARQNLATQMDGSKAGYIEYLQEHRRVDDSRNSSQFVKLESSLIRKLVHVHNDPYKALKDSHAIAVLTEWDETKFDEVNSAPTTGQKSTKPCASRPLSSTDGISWIGKNCKISGSN</sequence>